<evidence type="ECO:0000313" key="1">
    <source>
        <dbReference type="EMBL" id="KAJ9075844.1"/>
    </source>
</evidence>
<gene>
    <name evidence="1" type="primary">PET8</name>
    <name evidence="1" type="ORF">DSO57_1031784</name>
</gene>
<dbReference type="Proteomes" id="UP001165960">
    <property type="component" value="Unassembled WGS sequence"/>
</dbReference>
<protein>
    <submittedName>
        <fullName evidence="1">S-adenosylmethionine transporter, variant 2</fullName>
    </submittedName>
</protein>
<name>A0ACC2TMG2_9FUNG</name>
<accession>A0ACC2TMG2</accession>
<reference evidence="1" key="1">
    <citation type="submission" date="2022-04" db="EMBL/GenBank/DDBJ databases">
        <title>Genome of the entomopathogenic fungus Entomophthora muscae.</title>
        <authorList>
            <person name="Elya C."/>
            <person name="Lovett B.R."/>
            <person name="Lee E."/>
            <person name="Macias A.M."/>
            <person name="Hajek A.E."/>
            <person name="De Bivort B.L."/>
            <person name="Kasson M.T."/>
            <person name="De Fine Licht H.H."/>
            <person name="Stajich J.E."/>
        </authorList>
    </citation>
    <scope>NUCLEOTIDE SEQUENCE</scope>
    <source>
        <strain evidence="1">Berkeley</strain>
    </source>
</reference>
<comment type="caution">
    <text evidence="1">The sequence shown here is derived from an EMBL/GenBank/DDBJ whole genome shotgun (WGS) entry which is preliminary data.</text>
</comment>
<organism evidence="1 2">
    <name type="scientific">Entomophthora muscae</name>
    <dbReference type="NCBI Taxonomy" id="34485"/>
    <lineage>
        <taxon>Eukaryota</taxon>
        <taxon>Fungi</taxon>
        <taxon>Fungi incertae sedis</taxon>
        <taxon>Zoopagomycota</taxon>
        <taxon>Entomophthoromycotina</taxon>
        <taxon>Entomophthoromycetes</taxon>
        <taxon>Entomophthorales</taxon>
        <taxon>Entomophthoraceae</taxon>
        <taxon>Entomophthora</taxon>
    </lineage>
</organism>
<keyword evidence="2" id="KW-1185">Reference proteome</keyword>
<sequence>MDSNADVSRPLFVSLLAGAAAGASVDTSLFPLDTIKTRLQSAKGFQASGGFSGVYQGLSSALIGSAPSAALFFCTYDFLKHRLVNIQGDLPAGATHMMAASCGEVSACLARVPTEIIKQRLQTGQYTGYRQAVSTIFKFEGLWGFYRGYFTTVVREIPFACIQFPLYEYLKATFATRTTSQGKETIPGLAAICGSASGACAAFITTPFDVTKTRIMLSSRDGTGHQYKGFANTISRIAREEGKLALFKGAVPRVMWMSLGGAIFLGSYEVVVDLFT</sequence>
<proteinExistence type="predicted"/>
<evidence type="ECO:0000313" key="2">
    <source>
        <dbReference type="Proteomes" id="UP001165960"/>
    </source>
</evidence>
<dbReference type="EMBL" id="QTSX02002361">
    <property type="protein sequence ID" value="KAJ9075844.1"/>
    <property type="molecule type" value="Genomic_DNA"/>
</dbReference>